<organism evidence="2 3">
    <name type="scientific">Thermotoga petrophila (strain ATCC BAA-488 / DSM 13995 / JCM 10881 / RKU-1)</name>
    <dbReference type="NCBI Taxonomy" id="390874"/>
    <lineage>
        <taxon>Bacteria</taxon>
        <taxon>Thermotogati</taxon>
        <taxon>Thermotogota</taxon>
        <taxon>Thermotogae</taxon>
        <taxon>Thermotogales</taxon>
        <taxon>Thermotogaceae</taxon>
        <taxon>Thermotoga</taxon>
    </lineage>
</organism>
<protein>
    <submittedName>
        <fullName evidence="2">Extracellular solute-binding protein, family 5</fullName>
    </submittedName>
</protein>
<dbReference type="Gene3D" id="3.40.190.10">
    <property type="entry name" value="Periplasmic binding protein-like II"/>
    <property type="match status" value="1"/>
</dbReference>
<accession>A5INB9</accession>
<dbReference type="GO" id="GO:0043190">
    <property type="term" value="C:ATP-binding cassette (ABC) transporter complex"/>
    <property type="evidence" value="ECO:0007669"/>
    <property type="project" value="InterPro"/>
</dbReference>
<gene>
    <name evidence="2" type="ordered locus">Tpet_1687</name>
</gene>
<proteinExistence type="predicted"/>
<evidence type="ECO:0000259" key="1">
    <source>
        <dbReference type="Pfam" id="PF00496"/>
    </source>
</evidence>
<feature type="domain" description="Solute-binding protein family 5" evidence="1">
    <location>
        <begin position="128"/>
        <end position="535"/>
    </location>
</feature>
<dbReference type="PANTHER" id="PTHR30290">
    <property type="entry name" value="PERIPLASMIC BINDING COMPONENT OF ABC TRANSPORTER"/>
    <property type="match status" value="1"/>
</dbReference>
<dbReference type="Proteomes" id="UP000006558">
    <property type="component" value="Chromosome"/>
</dbReference>
<reference evidence="2 3" key="2">
    <citation type="journal article" date="2009" name="Proc. Natl. Acad. Sci. U.S.A.">
        <title>On the chimeric nature, thermophilic origin, and phylogenetic placement of the Thermotogales.</title>
        <authorList>
            <person name="Zhaxybayeva O."/>
            <person name="Swithers K.S."/>
            <person name="Lapierre P."/>
            <person name="Fournier G.P."/>
            <person name="Bickhart D.M."/>
            <person name="DeBoy R.T."/>
            <person name="Nelson K.E."/>
            <person name="Nesbo C.L."/>
            <person name="Doolittle W.F."/>
            <person name="Gogarten J.P."/>
            <person name="Noll K.M."/>
        </authorList>
    </citation>
    <scope>NUCLEOTIDE SEQUENCE [LARGE SCALE GENOMIC DNA]</scope>
    <source>
        <strain evidence="3">ATCC BAA-488 / DSM 13995 / JCM 10881 / RKU-1</strain>
    </source>
</reference>
<dbReference type="GO" id="GO:1904680">
    <property type="term" value="F:peptide transmembrane transporter activity"/>
    <property type="evidence" value="ECO:0007669"/>
    <property type="project" value="TreeGrafter"/>
</dbReference>
<dbReference type="AlphaFoldDB" id="A5INB9"/>
<name>A5INB9_THEP1</name>
<reference evidence="3" key="1">
    <citation type="submission" date="2007-05" db="EMBL/GenBank/DDBJ databases">
        <title>Complete sequence of Thermotoga petrophila RKU-1.</title>
        <authorList>
            <consortium name="US DOE Joint Genome Institute"/>
            <person name="Copeland A."/>
            <person name="Lucas S."/>
            <person name="Lapidus A."/>
            <person name="Barry K."/>
            <person name="Glavina del Rio T."/>
            <person name="Dalin E."/>
            <person name="Tice H."/>
            <person name="Pitluck S."/>
            <person name="Sims D."/>
            <person name="Brettin T."/>
            <person name="Bruce D."/>
            <person name="Detter J.C."/>
            <person name="Han C."/>
            <person name="Tapia R."/>
            <person name="Schmutz J."/>
            <person name="Larimer F."/>
            <person name="Land M."/>
            <person name="Hauser L."/>
            <person name="Kyrpides N."/>
            <person name="Mikhailova N."/>
            <person name="Nelson K."/>
            <person name="Gogarten J.P."/>
            <person name="Noll K."/>
            <person name="Richardson P."/>
        </authorList>
    </citation>
    <scope>NUCLEOTIDE SEQUENCE [LARGE SCALE GENOMIC DNA]</scope>
    <source>
        <strain evidence="3">ATCC BAA-488 / DSM 13995 / JCM 10881 / RKU-1</strain>
    </source>
</reference>
<dbReference type="GO" id="GO:0042597">
    <property type="term" value="C:periplasmic space"/>
    <property type="evidence" value="ECO:0007669"/>
    <property type="project" value="UniProtKB-ARBA"/>
</dbReference>
<dbReference type="FunFam" id="3.10.105.10:FF:000034">
    <property type="entry name" value="Oligopeptide ABC transporter, periplasmic oligopeptide-binding protein"/>
    <property type="match status" value="1"/>
</dbReference>
<dbReference type="InterPro" id="IPR000914">
    <property type="entry name" value="SBP_5_dom"/>
</dbReference>
<dbReference type="Pfam" id="PF00496">
    <property type="entry name" value="SBP_bac_5"/>
    <property type="match status" value="1"/>
</dbReference>
<dbReference type="EMBL" id="CP000702">
    <property type="protein sequence ID" value="ABQ47692.1"/>
    <property type="molecule type" value="Genomic_DNA"/>
</dbReference>
<dbReference type="CDD" id="cd08500">
    <property type="entry name" value="PBP2_NikA_DppA_OppA_like_4"/>
    <property type="match status" value="1"/>
</dbReference>
<evidence type="ECO:0000313" key="3">
    <source>
        <dbReference type="Proteomes" id="UP000006558"/>
    </source>
</evidence>
<dbReference type="Gene3D" id="3.10.105.10">
    <property type="entry name" value="Dipeptide-binding Protein, Domain 3"/>
    <property type="match status" value="1"/>
</dbReference>
<dbReference type="KEGG" id="tpt:Tpet_1687"/>
<dbReference type="STRING" id="390874.Tpet_1687"/>
<dbReference type="HOGENOM" id="CLU_017028_8_2_0"/>
<dbReference type="GO" id="GO:0015833">
    <property type="term" value="P:peptide transport"/>
    <property type="evidence" value="ECO:0007669"/>
    <property type="project" value="TreeGrafter"/>
</dbReference>
<dbReference type="eggNOG" id="COG0747">
    <property type="taxonomic scope" value="Bacteria"/>
</dbReference>
<dbReference type="InterPro" id="IPR039424">
    <property type="entry name" value="SBP_5"/>
</dbReference>
<sequence length="664" mass="77082">MRLPQNFRGGGRMKRFLVFLVVLLTLTAVFATELPPLTQYNLSDFEKLTGKKITQFNEAPILNEQVKQGKLPPVEERLPEDPVVLIPWESTGKYGGTWNRAWTGPADRPQADRFMLESAMVFDPQGKELYPNILEKIEMSSDGKEFICTLRKGLKWSDGVPVTTEDVRFWYEDVLLNEELVPTFPRDLMAGGKPMKLEIIDEYTYKITFEEPYPLFLYLYATRKGSWGIRGIMLPAHYLKQFHPKYVPLEKIQKMAEENGYDNWTNYFWSLGDHNAHISNPDLPVLAAWKLKEITDAKLVIERNPYYWKIDPEGNQLPYIDEIVFWTVQDRQMILLKVMAGEIDMQARHLSLEDYTLLAANAQKGGYKIIKWKLARGSDVTLWLNQNVKDPVLRELFQNIKFRQALSLAINREEINSLVYYGLCEPRQASFVSGVKFYDPEWETRFAEYDPETANKLLDEIGLTKRNAEGYRLRPDGQPLILTIEYPTGIFGAWDKTLEMIAQYFQKIGIKVNLKPEERSLYITRCNGGEPEIGVWFFDRNKYPMLDPGRLLGTVTDGPWAPLYGQWYTSGGKGGEEPPEGSDIRRIYELWEKVKMTVDEKERDKLFREVINVHKKNIFFIGTVGEPIWPVVVKTYFKNVPDSPDFVWENEGDGQHAEQYYMDK</sequence>
<evidence type="ECO:0000313" key="2">
    <source>
        <dbReference type="EMBL" id="ABQ47692.1"/>
    </source>
</evidence>
<dbReference type="SUPFAM" id="SSF53850">
    <property type="entry name" value="Periplasmic binding protein-like II"/>
    <property type="match status" value="1"/>
</dbReference>
<dbReference type="PANTHER" id="PTHR30290:SF62">
    <property type="entry name" value="OLIGOPEPTIDE ABC TRANSPORTER, PERIPLASMIC OLIGOPEPTIDE-BINDING PROTEIN"/>
    <property type="match status" value="1"/>
</dbReference>